<feature type="compositionally biased region" description="Basic and acidic residues" evidence="9">
    <location>
        <begin position="222"/>
        <end position="238"/>
    </location>
</feature>
<evidence type="ECO:0000256" key="5">
    <source>
        <dbReference type="ARBA" id="ARBA00022759"/>
    </source>
</evidence>
<dbReference type="SUPFAM" id="SSF56672">
    <property type="entry name" value="DNA/RNA polymerases"/>
    <property type="match status" value="1"/>
</dbReference>
<dbReference type="Pfam" id="PF17919">
    <property type="entry name" value="RT_RNaseH_2"/>
    <property type="match status" value="1"/>
</dbReference>
<comment type="caution">
    <text evidence="11">The sequence shown here is derived from an EMBL/GenBank/DDBJ whole genome shotgun (WGS) entry which is preliminary data.</text>
</comment>
<dbReference type="Proteomes" id="UP000486351">
    <property type="component" value="Unassembled WGS sequence"/>
</dbReference>
<dbReference type="AlphaFoldDB" id="A0A6G0QHF6"/>
<evidence type="ECO:0000256" key="9">
    <source>
        <dbReference type="SAM" id="MobiDB-lite"/>
    </source>
</evidence>
<dbReference type="InterPro" id="IPR043502">
    <property type="entry name" value="DNA/RNA_pol_sf"/>
</dbReference>
<feature type="domain" description="Reverse transcriptase" evidence="10">
    <location>
        <begin position="616"/>
        <end position="796"/>
    </location>
</feature>
<keyword evidence="2" id="KW-0808">Transferase</keyword>
<evidence type="ECO:0000256" key="6">
    <source>
        <dbReference type="ARBA" id="ARBA00022801"/>
    </source>
</evidence>
<dbReference type="EMBL" id="QXFY01003266">
    <property type="protein sequence ID" value="KAE9286880.1"/>
    <property type="molecule type" value="Genomic_DNA"/>
</dbReference>
<keyword evidence="3" id="KW-0548">Nucleotidyltransferase</keyword>
<keyword evidence="5" id="KW-0255">Endonuclease</keyword>
<feature type="region of interest" description="Disordered" evidence="9">
    <location>
        <begin position="222"/>
        <end position="244"/>
    </location>
</feature>
<evidence type="ECO:0000256" key="8">
    <source>
        <dbReference type="ARBA" id="ARBA00023268"/>
    </source>
</evidence>
<sequence length="912" mass="102464">MAEPMEEASIVDGMSTAAAQRASTDAVIPVIMQSMRPLMPLKQGFLQRSLSLSGGRTKASRRRQRHTEGELARAHGILTVELRERREERTKVLRVSVRRLISELQEPTNALVLNQKRQVVRGAVNKMRKAVSRVASENEMLTRRADRQIVVPPVALAVQQIQAMNYEEWAQYRKQHDQQTPRHLEEDGSLAEMRLARREGMRAAKHFRVLRRSRRLYQNKLEQERLRRDGPTRRATERQRRKKRGYQYCKQGNYGDVELIKVDAGKELRMAPLRAVGSGLVSSLPTALLALIRTYTLEARLDTCAQFSVAGIELKKYGRCITRKAPVDVVEGFGGGRNKVLGVWQFVGTTRYLQRITVNALLVDGQGSEFLVGEDWMLERQVKMDFGKRELAYRDDPGQKVILPFMCSVVQTPSTFAGERRIAVRLAKTVKIANNTNQVLRVTVDADEGTTGIFLPKPSSKRHLLMAPTVSTVRDGLVSVAVLNVDGMREKLPAREALGTWVPTDETMELLSMSGELERDRAKEWVMKLRKDDAAPLTDEAKLHIGEMEPADKDLVVAVLRQYAEIVNKKPGCPPLANTEVQHHINTGDAAPIMLRRRRHAVSENSVMDKNVDEMLEQGVIEEGQGVWGFPVVLVKKKDESVRFCVDYRALNAITAKDVYPLPRIDETLEALCGSRRFTSLDLHAGYWQLAVAPEDKVKTAFTTRRGLFQFRRIPFGLCNAPGTFQRLMDCVLRGITWISCLVYLDDVIIFTNGSVAQHVVELAAVLERLAGAGLSLKSSKCSFATTKMEYLGHDLTPEGIQPTDRLVTAVKEFPTPTDEAAVRRFVALAGIYRKFMPGFGTKLAPLTKMLRKSAEWEWGAAQEEAFLWAKTRLSIRPVLIYPDYNLPFKLTTDASKVGLGAVLSQDQGRGD</sequence>
<evidence type="ECO:0000256" key="4">
    <source>
        <dbReference type="ARBA" id="ARBA00022722"/>
    </source>
</evidence>
<evidence type="ECO:0000313" key="12">
    <source>
        <dbReference type="Proteomes" id="UP000486351"/>
    </source>
</evidence>
<keyword evidence="7" id="KW-0695">RNA-directed DNA polymerase</keyword>
<accession>A0A6G0QHF6</accession>
<evidence type="ECO:0000256" key="7">
    <source>
        <dbReference type="ARBA" id="ARBA00022918"/>
    </source>
</evidence>
<keyword evidence="8" id="KW-0511">Multifunctional enzyme</keyword>
<protein>
    <recommendedName>
        <fullName evidence="10">Reverse transcriptase domain-containing protein</fullName>
    </recommendedName>
</protein>
<dbReference type="InterPro" id="IPR043128">
    <property type="entry name" value="Rev_trsase/Diguanyl_cyclase"/>
</dbReference>
<reference evidence="11 12" key="1">
    <citation type="submission" date="2018-09" db="EMBL/GenBank/DDBJ databases">
        <title>Genomic investigation of the strawberry pathogen Phytophthora fragariae indicates pathogenicity is determined by transcriptional variation in three key races.</title>
        <authorList>
            <person name="Adams T.M."/>
            <person name="Armitage A.D."/>
            <person name="Sobczyk M.K."/>
            <person name="Bates H.J."/>
            <person name="Dunwell J.M."/>
            <person name="Nellist C.F."/>
            <person name="Harrison R.J."/>
        </authorList>
    </citation>
    <scope>NUCLEOTIDE SEQUENCE [LARGE SCALE GENOMIC DNA]</scope>
    <source>
        <strain evidence="11 12">NOV-77</strain>
    </source>
</reference>
<dbReference type="PANTHER" id="PTHR37984:SF5">
    <property type="entry name" value="PROTEIN NYNRIN-LIKE"/>
    <property type="match status" value="1"/>
</dbReference>
<dbReference type="InterPro" id="IPR041577">
    <property type="entry name" value="RT_RNaseH_2"/>
</dbReference>
<dbReference type="InterPro" id="IPR000477">
    <property type="entry name" value="RT_dom"/>
</dbReference>
<dbReference type="GO" id="GO:0008233">
    <property type="term" value="F:peptidase activity"/>
    <property type="evidence" value="ECO:0007669"/>
    <property type="project" value="UniProtKB-KW"/>
</dbReference>
<dbReference type="Gene3D" id="3.30.70.270">
    <property type="match status" value="2"/>
</dbReference>
<dbReference type="CDD" id="cd01647">
    <property type="entry name" value="RT_LTR"/>
    <property type="match status" value="1"/>
</dbReference>
<dbReference type="PROSITE" id="PS50878">
    <property type="entry name" value="RT_POL"/>
    <property type="match status" value="1"/>
</dbReference>
<proteinExistence type="predicted"/>
<organism evidence="11 12">
    <name type="scientific">Phytophthora fragariae</name>
    <dbReference type="NCBI Taxonomy" id="53985"/>
    <lineage>
        <taxon>Eukaryota</taxon>
        <taxon>Sar</taxon>
        <taxon>Stramenopiles</taxon>
        <taxon>Oomycota</taxon>
        <taxon>Peronosporomycetes</taxon>
        <taxon>Peronosporales</taxon>
        <taxon>Peronosporaceae</taxon>
        <taxon>Phytophthora</taxon>
    </lineage>
</organism>
<evidence type="ECO:0000256" key="3">
    <source>
        <dbReference type="ARBA" id="ARBA00022695"/>
    </source>
</evidence>
<dbReference type="GO" id="GO:0006508">
    <property type="term" value="P:proteolysis"/>
    <property type="evidence" value="ECO:0007669"/>
    <property type="project" value="UniProtKB-KW"/>
</dbReference>
<evidence type="ECO:0000256" key="1">
    <source>
        <dbReference type="ARBA" id="ARBA00022670"/>
    </source>
</evidence>
<keyword evidence="1" id="KW-0645">Protease</keyword>
<dbReference type="InterPro" id="IPR050951">
    <property type="entry name" value="Retrovirus_Pol_polyprotein"/>
</dbReference>
<dbReference type="GO" id="GO:0003964">
    <property type="term" value="F:RNA-directed DNA polymerase activity"/>
    <property type="evidence" value="ECO:0007669"/>
    <property type="project" value="UniProtKB-KW"/>
</dbReference>
<dbReference type="Gene3D" id="3.10.10.10">
    <property type="entry name" value="HIV Type 1 Reverse Transcriptase, subunit A, domain 1"/>
    <property type="match status" value="1"/>
</dbReference>
<evidence type="ECO:0000313" key="11">
    <source>
        <dbReference type="EMBL" id="KAE9286880.1"/>
    </source>
</evidence>
<keyword evidence="6" id="KW-0378">Hydrolase</keyword>
<gene>
    <name evidence="11" type="ORF">PF008_g26556</name>
</gene>
<name>A0A6G0QHF6_9STRA</name>
<evidence type="ECO:0000259" key="10">
    <source>
        <dbReference type="PROSITE" id="PS50878"/>
    </source>
</evidence>
<dbReference type="FunFam" id="3.30.70.270:FF:000020">
    <property type="entry name" value="Transposon Tf2-6 polyprotein-like Protein"/>
    <property type="match status" value="1"/>
</dbReference>
<dbReference type="FunFam" id="3.10.10.10:FF:000007">
    <property type="entry name" value="Retrovirus-related Pol polyprotein from transposon 17.6-like Protein"/>
    <property type="match status" value="1"/>
</dbReference>
<evidence type="ECO:0000256" key="2">
    <source>
        <dbReference type="ARBA" id="ARBA00022679"/>
    </source>
</evidence>
<keyword evidence="4" id="KW-0540">Nuclease</keyword>
<dbReference type="PANTHER" id="PTHR37984">
    <property type="entry name" value="PROTEIN CBG26694"/>
    <property type="match status" value="1"/>
</dbReference>
<dbReference type="Pfam" id="PF00078">
    <property type="entry name" value="RVT_1"/>
    <property type="match status" value="1"/>
</dbReference>
<dbReference type="GO" id="GO:0004519">
    <property type="term" value="F:endonuclease activity"/>
    <property type="evidence" value="ECO:0007669"/>
    <property type="project" value="UniProtKB-KW"/>
</dbReference>